<feature type="region of interest" description="Disordered" evidence="1">
    <location>
        <begin position="439"/>
        <end position="467"/>
    </location>
</feature>
<name>A0AAD2CS11_9STRA</name>
<evidence type="ECO:0000313" key="4">
    <source>
        <dbReference type="Proteomes" id="UP001295423"/>
    </source>
</evidence>
<feature type="region of interest" description="Disordered" evidence="1">
    <location>
        <begin position="101"/>
        <end position="126"/>
    </location>
</feature>
<protein>
    <submittedName>
        <fullName evidence="3">Uncharacterized protein</fullName>
    </submittedName>
</protein>
<sequence length="785" mass="86857">MKSLSMQLACLCVLTWTPTNQGFLPAGHHDYYSSRSHSTTTAVSRSSTPLYYVSKGFNDIDIDDVLAQTEQALMLAQDNLSSSDSSSIERELSNISKMQKELGNDNHSKSMKKKKTNVKSQTIASPKASSQSIFGNWVQKATHKMKPANATADQKEVKKEESAKAKHQSTVIKENFHKKFQQASHSAGKVIQDGLESKELDDLKKKATKTIMDSISKHKNKKTNKLIDVSDRDIDITDVLAEAEAALLAAESMELTLPAKKDEEKKPKAKTSFFSSMVTSKESTKVDKKKNKLIDISDRDIDITDVLAEAEAALLAAESKESALPAKKDEEKKPKAKTSFFSSIVTSKESTKVDKKKNKLIDISDRDIDITDVLAEAEAALLAAESKESALPAKKDEEKRPKAKTSFFSSKVTSKESTKVDTTNGNVNDVVGEAMASMSETIPEKTPPIKKEPKQQSGKNFKGPPEMIDISDRETDISNVMAEAEAALMRAESANAALSTSVPEAATEAVLPPHSTKDGSMLSQKWSDSIIAALNQWNEGAAPIRKSNRAILLYNMVQFMIVHRDLVAAAVTQSAMFMQSQNHRLSPIRKKNRSNVAHTTVQFAVLHKILVIEAAQAAMKFAQNQNQKIRPIRKANRDALVRTFVQSILLHKILAIGARHGIASWVRAQNAWMAPIRVKNRQNLTHSLSRFLLLQRHLFRYAKANLAVWWSLESKRMAANRGINRDIISHDLVEAMKVQKNFHQGLRAAPSNLSAILSRVLAILLEQIKEDAQPSTPESVLESTF</sequence>
<dbReference type="AlphaFoldDB" id="A0AAD2CS11"/>
<feature type="signal peptide" evidence="2">
    <location>
        <begin position="1"/>
        <end position="22"/>
    </location>
</feature>
<evidence type="ECO:0000256" key="2">
    <source>
        <dbReference type="SAM" id="SignalP"/>
    </source>
</evidence>
<keyword evidence="4" id="KW-1185">Reference proteome</keyword>
<gene>
    <name evidence="3" type="ORF">CYCCA115_LOCUS7402</name>
</gene>
<feature type="region of interest" description="Disordered" evidence="1">
    <location>
        <begin position="386"/>
        <end position="408"/>
    </location>
</feature>
<comment type="caution">
    <text evidence="3">The sequence shown here is derived from an EMBL/GenBank/DDBJ whole genome shotgun (WGS) entry which is preliminary data.</text>
</comment>
<reference evidence="3" key="1">
    <citation type="submission" date="2023-08" db="EMBL/GenBank/DDBJ databases">
        <authorList>
            <person name="Audoor S."/>
            <person name="Bilcke G."/>
        </authorList>
    </citation>
    <scope>NUCLEOTIDE SEQUENCE</scope>
</reference>
<organism evidence="3 4">
    <name type="scientific">Cylindrotheca closterium</name>
    <dbReference type="NCBI Taxonomy" id="2856"/>
    <lineage>
        <taxon>Eukaryota</taxon>
        <taxon>Sar</taxon>
        <taxon>Stramenopiles</taxon>
        <taxon>Ochrophyta</taxon>
        <taxon>Bacillariophyta</taxon>
        <taxon>Bacillariophyceae</taxon>
        <taxon>Bacillariophycidae</taxon>
        <taxon>Bacillariales</taxon>
        <taxon>Bacillariaceae</taxon>
        <taxon>Cylindrotheca</taxon>
    </lineage>
</organism>
<dbReference type="EMBL" id="CAKOGP040001001">
    <property type="protein sequence ID" value="CAJ1941199.1"/>
    <property type="molecule type" value="Genomic_DNA"/>
</dbReference>
<evidence type="ECO:0000256" key="1">
    <source>
        <dbReference type="SAM" id="MobiDB-lite"/>
    </source>
</evidence>
<keyword evidence="2" id="KW-0732">Signal</keyword>
<evidence type="ECO:0000313" key="3">
    <source>
        <dbReference type="EMBL" id="CAJ1941199.1"/>
    </source>
</evidence>
<dbReference type="Proteomes" id="UP001295423">
    <property type="component" value="Unassembled WGS sequence"/>
</dbReference>
<feature type="compositionally biased region" description="Basic and acidic residues" evidence="1">
    <location>
        <begin position="386"/>
        <end position="400"/>
    </location>
</feature>
<proteinExistence type="predicted"/>
<accession>A0AAD2CS11</accession>
<feature type="chain" id="PRO_5042030494" evidence="2">
    <location>
        <begin position="23"/>
        <end position="785"/>
    </location>
</feature>